<comment type="caution">
    <text evidence="1">The sequence shown here is derived from an EMBL/GenBank/DDBJ whole genome shotgun (WGS) entry which is preliminary data.</text>
</comment>
<reference evidence="1" key="1">
    <citation type="submission" date="2020-04" db="EMBL/GenBank/DDBJ databases">
        <title>A chromosome-scale assembly and high-density genetic map of the yellow drum (Nibea albiflora) genome.</title>
        <authorList>
            <person name="Xu D."/>
            <person name="Zhang W."/>
            <person name="Chen R."/>
            <person name="Tan P."/>
            <person name="Wang L."/>
            <person name="Song H."/>
            <person name="Tian L."/>
            <person name="Zhu Q."/>
            <person name="Wang B."/>
        </authorList>
    </citation>
    <scope>NUCLEOTIDE SEQUENCE</scope>
    <source>
        <strain evidence="1">ZJHYS-2018</strain>
    </source>
</reference>
<dbReference type="Proteomes" id="UP000805704">
    <property type="component" value="Chromosome 24"/>
</dbReference>
<dbReference type="EMBL" id="CM024812">
    <property type="protein sequence ID" value="KAG8004405.1"/>
    <property type="molecule type" value="Genomic_DNA"/>
</dbReference>
<proteinExistence type="predicted"/>
<gene>
    <name evidence="1" type="primary">XDH.2</name>
    <name evidence="1" type="ORF">GBF38_008595</name>
</gene>
<organism evidence="1 2">
    <name type="scientific">Nibea albiflora</name>
    <name type="common">Yellow drum</name>
    <name type="synonym">Corvina albiflora</name>
    <dbReference type="NCBI Taxonomy" id="240163"/>
    <lineage>
        <taxon>Eukaryota</taxon>
        <taxon>Metazoa</taxon>
        <taxon>Chordata</taxon>
        <taxon>Craniata</taxon>
        <taxon>Vertebrata</taxon>
        <taxon>Euteleostomi</taxon>
        <taxon>Actinopterygii</taxon>
        <taxon>Neopterygii</taxon>
        <taxon>Teleostei</taxon>
        <taxon>Neoteleostei</taxon>
        <taxon>Acanthomorphata</taxon>
        <taxon>Eupercaria</taxon>
        <taxon>Sciaenidae</taxon>
        <taxon>Nibea</taxon>
    </lineage>
</organism>
<accession>A0ACB7EQQ2</accession>
<sequence>MTDSNGTMTDTETRPGSGTGSELIFFVNGKKEGGCCRGRGRDNGCCMSNGSRAEDDVTEASPLFNAADFAPFDPTQELIFPPELVSLTKGQRSGSLRFHGDRVVWLQPDSLDEFLRLKWENPDARVVVGNTEVGIEVKFKNMVYPVILAPAFIPELNAVTHTEHGVVFGAACTLSHMGAVLKQAVETLPRHQTEVFLAVLEQLRWFAGLQIRNVAVSCLGGVGERSIFANTQSE</sequence>
<keyword evidence="2" id="KW-1185">Reference proteome</keyword>
<evidence type="ECO:0000313" key="2">
    <source>
        <dbReference type="Proteomes" id="UP000805704"/>
    </source>
</evidence>
<name>A0ACB7EQQ2_NIBAL</name>
<evidence type="ECO:0000313" key="1">
    <source>
        <dbReference type="EMBL" id="KAG8004405.1"/>
    </source>
</evidence>
<protein>
    <submittedName>
        <fullName evidence="1">Xanthine dehydrogenase/oxidase</fullName>
    </submittedName>
</protein>